<comment type="similarity">
    <text evidence="2">Belongs to the sterol desaturase family.</text>
</comment>
<feature type="domain" description="Fatty acid hydroxylase" evidence="9">
    <location>
        <begin position="113"/>
        <end position="242"/>
    </location>
</feature>
<evidence type="ECO:0000313" key="11">
    <source>
        <dbReference type="Proteomes" id="UP000708148"/>
    </source>
</evidence>
<comment type="caution">
    <text evidence="10">The sequence shown here is derived from an EMBL/GenBank/DDBJ whole genome shotgun (WGS) entry which is preliminary data.</text>
</comment>
<keyword evidence="11" id="KW-1185">Reference proteome</keyword>
<evidence type="ECO:0000259" key="9">
    <source>
        <dbReference type="Pfam" id="PF04116"/>
    </source>
</evidence>
<keyword evidence="5" id="KW-0560">Oxidoreductase</keyword>
<accession>A0A8S1IQU4</accession>
<comment type="subcellular location">
    <subcellularLocation>
        <location evidence="1">Endomembrane system</location>
        <topology evidence="1">Multi-pass membrane protein</topology>
    </subcellularLocation>
</comment>
<dbReference type="GO" id="GO:0006643">
    <property type="term" value="P:membrane lipid metabolic process"/>
    <property type="evidence" value="ECO:0007669"/>
    <property type="project" value="TreeGrafter"/>
</dbReference>
<dbReference type="GO" id="GO:0016020">
    <property type="term" value="C:membrane"/>
    <property type="evidence" value="ECO:0007669"/>
    <property type="project" value="GOC"/>
</dbReference>
<organism evidence="10 11">
    <name type="scientific">Ostreobium quekettii</name>
    <dbReference type="NCBI Taxonomy" id="121088"/>
    <lineage>
        <taxon>Eukaryota</taxon>
        <taxon>Viridiplantae</taxon>
        <taxon>Chlorophyta</taxon>
        <taxon>core chlorophytes</taxon>
        <taxon>Ulvophyceae</taxon>
        <taxon>TCBD clade</taxon>
        <taxon>Bryopsidales</taxon>
        <taxon>Ostreobineae</taxon>
        <taxon>Ostreobiaceae</taxon>
        <taxon>Ostreobium</taxon>
    </lineage>
</organism>
<feature type="transmembrane region" description="Helical" evidence="8">
    <location>
        <begin position="394"/>
        <end position="414"/>
    </location>
</feature>
<feature type="transmembrane region" description="Helical" evidence="8">
    <location>
        <begin position="363"/>
        <end position="382"/>
    </location>
</feature>
<reference evidence="10" key="1">
    <citation type="submission" date="2020-12" db="EMBL/GenBank/DDBJ databases">
        <authorList>
            <person name="Iha C."/>
        </authorList>
    </citation>
    <scope>NUCLEOTIDE SEQUENCE</scope>
</reference>
<keyword evidence="3 8" id="KW-0812">Transmembrane</keyword>
<dbReference type="AlphaFoldDB" id="A0A8S1IQU4"/>
<proteinExistence type="inferred from homology"/>
<evidence type="ECO:0000256" key="8">
    <source>
        <dbReference type="SAM" id="Phobius"/>
    </source>
</evidence>
<evidence type="ECO:0000256" key="2">
    <source>
        <dbReference type="ARBA" id="ARBA00009324"/>
    </source>
</evidence>
<dbReference type="PANTHER" id="PTHR21624">
    <property type="entry name" value="STEROL DESATURASE-RELATED PROTEIN"/>
    <property type="match status" value="1"/>
</dbReference>
<feature type="transmembrane region" description="Helical" evidence="8">
    <location>
        <begin position="336"/>
        <end position="357"/>
    </location>
</feature>
<evidence type="ECO:0000256" key="1">
    <source>
        <dbReference type="ARBA" id="ARBA00004127"/>
    </source>
</evidence>
<evidence type="ECO:0000313" key="10">
    <source>
        <dbReference type="EMBL" id="CAD7696615.1"/>
    </source>
</evidence>
<dbReference type="GO" id="GO:0008610">
    <property type="term" value="P:lipid biosynthetic process"/>
    <property type="evidence" value="ECO:0007669"/>
    <property type="project" value="InterPro"/>
</dbReference>
<dbReference type="PANTHER" id="PTHR21624:SF1">
    <property type="entry name" value="ALKYLGLYCEROL MONOOXYGENASE"/>
    <property type="match status" value="1"/>
</dbReference>
<evidence type="ECO:0000256" key="7">
    <source>
        <dbReference type="ARBA" id="ARBA00023136"/>
    </source>
</evidence>
<evidence type="ECO:0000256" key="4">
    <source>
        <dbReference type="ARBA" id="ARBA00022989"/>
    </source>
</evidence>
<dbReference type="EMBL" id="CAJHUC010000513">
    <property type="protein sequence ID" value="CAD7696615.1"/>
    <property type="molecule type" value="Genomic_DNA"/>
</dbReference>
<keyword evidence="7 8" id="KW-0472">Membrane</keyword>
<dbReference type="Proteomes" id="UP000708148">
    <property type="component" value="Unassembled WGS sequence"/>
</dbReference>
<protein>
    <recommendedName>
        <fullName evidence="9">Fatty acid hydroxylase domain-containing protein</fullName>
    </recommendedName>
</protein>
<gene>
    <name evidence="10" type="ORF">OSTQU699_LOCUS1976</name>
</gene>
<keyword evidence="4 8" id="KW-1133">Transmembrane helix</keyword>
<dbReference type="Pfam" id="PF04116">
    <property type="entry name" value="FA_hydroxylase"/>
    <property type="match status" value="1"/>
</dbReference>
<sequence>MERQADYMPGSWARWIQASAASDLHLPDFTRRAMPWYFALATVEYVISEFRRKKVYYRRQTMSNLFTGLIGFVLTGIFMRGLNVFPFLALYHFVGRKVSPWTPETFKNPWVNLVAFIGFDLAYYWYHRISHLTNIGWAGHYVHHQSRDFNIITAMRQGITEPMITCWFYMPLGLLVPPDVYFWHRTVNLVFQFFLHTRLIPKLGPLEWFMNTPSHHRVHHARNYGRANYGGILIIWDRIFGSFEAERDDRECVYGLDTLRISMDTYNPMWHQGQHWIETMKLTFTSNPIRALFTRAFSKNMVSPLVTDAMKDNQGKITIKPSEGPIDQRPLCWIDIYVAIQALAIGGPCALAIAAHAHEMEPLTLILAVLNCGAAFTTGGMMMDETLRGLHAEFIRLAVLPFFAFAYLPLMWALRTAAFCGVSIVAAHLAHHNNHKSLPLSNLLKRSAMEMVKKAA</sequence>
<evidence type="ECO:0000256" key="5">
    <source>
        <dbReference type="ARBA" id="ARBA00023002"/>
    </source>
</evidence>
<name>A0A8S1IQU4_9CHLO</name>
<dbReference type="GO" id="GO:0005506">
    <property type="term" value="F:iron ion binding"/>
    <property type="evidence" value="ECO:0007669"/>
    <property type="project" value="InterPro"/>
</dbReference>
<dbReference type="InterPro" id="IPR051689">
    <property type="entry name" value="Sterol_desaturase/TMEM195"/>
</dbReference>
<dbReference type="OrthoDB" id="6354873at2759"/>
<evidence type="ECO:0000256" key="6">
    <source>
        <dbReference type="ARBA" id="ARBA00023098"/>
    </source>
</evidence>
<evidence type="ECO:0000256" key="3">
    <source>
        <dbReference type="ARBA" id="ARBA00022692"/>
    </source>
</evidence>
<keyword evidence="6" id="KW-0443">Lipid metabolism</keyword>
<dbReference type="GO" id="GO:0005783">
    <property type="term" value="C:endoplasmic reticulum"/>
    <property type="evidence" value="ECO:0007669"/>
    <property type="project" value="TreeGrafter"/>
</dbReference>
<feature type="transmembrane region" description="Helical" evidence="8">
    <location>
        <begin position="62"/>
        <end position="89"/>
    </location>
</feature>
<dbReference type="InterPro" id="IPR006694">
    <property type="entry name" value="Fatty_acid_hydroxylase"/>
</dbReference>
<dbReference type="GO" id="GO:0050479">
    <property type="term" value="F:glyceryl-ether monooxygenase activity"/>
    <property type="evidence" value="ECO:0007669"/>
    <property type="project" value="TreeGrafter"/>
</dbReference>